<reference evidence="1" key="1">
    <citation type="submission" date="2022-06" db="EMBL/GenBank/DDBJ databases">
        <title>Complete genome sequence of Mycobacterium pseudoshottsii NJB1907-Z4.</title>
        <authorList>
            <person name="Komine T."/>
            <person name="Fukano H."/>
            <person name="Wada S."/>
        </authorList>
    </citation>
    <scope>NUCLEOTIDE SEQUENCE</scope>
    <source>
        <strain evidence="1">NJB1907-Z4</strain>
    </source>
</reference>
<sequence length="47" mass="5555">MTASITTQHEKIKSFDWEPSYFHRDALYPTKYKIPPRTKDPFRTPGA</sequence>
<proteinExistence type="predicted"/>
<evidence type="ECO:0000313" key="2">
    <source>
        <dbReference type="Proteomes" id="UP001058626"/>
    </source>
</evidence>
<protein>
    <submittedName>
        <fullName evidence="1">Uncharacterized protein</fullName>
    </submittedName>
</protein>
<organism evidence="1 2">
    <name type="scientific">Mycobacterium pseudoshottsii</name>
    <dbReference type="NCBI Taxonomy" id="265949"/>
    <lineage>
        <taxon>Bacteria</taxon>
        <taxon>Bacillati</taxon>
        <taxon>Actinomycetota</taxon>
        <taxon>Actinomycetes</taxon>
        <taxon>Mycobacteriales</taxon>
        <taxon>Mycobacteriaceae</taxon>
        <taxon>Mycobacterium</taxon>
        <taxon>Mycobacterium ulcerans group</taxon>
    </lineage>
</organism>
<keyword evidence="2" id="KW-1185">Reference proteome</keyword>
<dbReference type="AlphaFoldDB" id="A0A9N7QKK2"/>
<name>A0A9N7QKK2_9MYCO</name>
<accession>A0A9N7QKK2</accession>
<dbReference type="InterPro" id="IPR009078">
    <property type="entry name" value="Ferritin-like_SF"/>
</dbReference>
<gene>
    <name evidence="1" type="ORF">NJB1907Z4_C01250</name>
</gene>
<dbReference type="Proteomes" id="UP001058626">
    <property type="component" value="Chromosome"/>
</dbReference>
<dbReference type="RefSeq" id="WP_020785370.1">
    <property type="nucleotide sequence ID" value="NZ_AP026367.1"/>
</dbReference>
<dbReference type="SUPFAM" id="SSF47240">
    <property type="entry name" value="Ferritin-like"/>
    <property type="match status" value="1"/>
</dbReference>
<evidence type="ECO:0000313" key="1">
    <source>
        <dbReference type="EMBL" id="BDN79910.1"/>
    </source>
</evidence>
<dbReference type="EMBL" id="AP026367">
    <property type="protein sequence ID" value="BDN79910.1"/>
    <property type="molecule type" value="Genomic_DNA"/>
</dbReference>